<protein>
    <recommendedName>
        <fullName evidence="3">Histidine kinase</fullName>
    </recommendedName>
</protein>
<dbReference type="AlphaFoldDB" id="A0AAJ6BIU9"/>
<reference evidence="1" key="1">
    <citation type="submission" date="2023-03" db="EMBL/GenBank/DDBJ databases">
        <title>Andean soil-derived lignocellulolytic bacterial consortium as a source of novel taxa and putative plastic-active enzymes.</title>
        <authorList>
            <person name="Diaz-Garcia L."/>
            <person name="Chuvochina M."/>
            <person name="Feuerriegel G."/>
            <person name="Bunk B."/>
            <person name="Sproer C."/>
            <person name="Streit W.R."/>
            <person name="Rodriguez L.M."/>
            <person name="Overmann J."/>
            <person name="Jimenez D.J."/>
        </authorList>
    </citation>
    <scope>NUCLEOTIDE SEQUENCE</scope>
    <source>
        <strain evidence="1">MAG 7</strain>
    </source>
</reference>
<proteinExistence type="predicted"/>
<evidence type="ECO:0008006" key="3">
    <source>
        <dbReference type="Google" id="ProtNLM"/>
    </source>
</evidence>
<evidence type="ECO:0000313" key="2">
    <source>
        <dbReference type="Proteomes" id="UP001220610"/>
    </source>
</evidence>
<sequence length="225" mass="25861">MSAASNPIYQQFREELLLVQMEIQEHGLSWIRKEIYENVGQVLSYVKLRLSDHVPVGTLQLKQSMAISKKLVGQAIRDLRVASWPVSVTELREKGLAMALEHELATFSRLYNREAQCRVSDNARRFDPDREIIAFRILQQLLDRVEALTPARPVEVRLDYRKTDLCIILLHGSAAVPPETGWKPADDWPDYQLFQQRAALIRAGLEWFGDPQEDLAFRLLIPLSV</sequence>
<evidence type="ECO:0000313" key="1">
    <source>
        <dbReference type="EMBL" id="WEK36621.1"/>
    </source>
</evidence>
<dbReference type="Proteomes" id="UP001220610">
    <property type="component" value="Chromosome"/>
</dbReference>
<accession>A0AAJ6BIU9</accession>
<dbReference type="EMBL" id="CP119311">
    <property type="protein sequence ID" value="WEK36621.1"/>
    <property type="molecule type" value="Genomic_DNA"/>
</dbReference>
<gene>
    <name evidence="1" type="ORF">P0Y53_03830</name>
</gene>
<name>A0AAJ6BIU9_9BACT</name>
<organism evidence="1 2">
    <name type="scientific">Candidatus Pseudobacter hemicellulosilyticus</name>
    <dbReference type="NCBI Taxonomy" id="3121375"/>
    <lineage>
        <taxon>Bacteria</taxon>
        <taxon>Pseudomonadati</taxon>
        <taxon>Bacteroidota</taxon>
        <taxon>Chitinophagia</taxon>
        <taxon>Chitinophagales</taxon>
        <taxon>Chitinophagaceae</taxon>
        <taxon>Pseudobacter</taxon>
    </lineage>
</organism>